<dbReference type="Pfam" id="PF02653">
    <property type="entry name" value="BPD_transp_2"/>
    <property type="match status" value="1"/>
</dbReference>
<dbReference type="PANTHER" id="PTHR11795:SF445">
    <property type="entry name" value="AMINO ACID ABC TRANSPORTER PERMEASE PROTEIN"/>
    <property type="match status" value="1"/>
</dbReference>
<dbReference type="GO" id="GO:0006865">
    <property type="term" value="P:amino acid transport"/>
    <property type="evidence" value="ECO:0007669"/>
    <property type="project" value="UniProtKB-KW"/>
</dbReference>
<dbReference type="KEGG" id="thg:TCELL_1084"/>
<dbReference type="AlphaFoldDB" id="I3TFG9"/>
<keyword evidence="4 9" id="KW-0812">Transmembrane</keyword>
<evidence type="ECO:0000256" key="3">
    <source>
        <dbReference type="ARBA" id="ARBA00022475"/>
    </source>
</evidence>
<keyword evidence="11" id="KW-1185">Reference proteome</keyword>
<comment type="subcellular location">
    <subcellularLocation>
        <location evidence="1">Cell membrane</location>
        <topology evidence="1">Multi-pass membrane protein</topology>
    </subcellularLocation>
</comment>
<dbReference type="eggNOG" id="arCOG01270">
    <property type="taxonomic scope" value="Archaea"/>
</dbReference>
<evidence type="ECO:0000256" key="5">
    <source>
        <dbReference type="ARBA" id="ARBA00022970"/>
    </source>
</evidence>
<keyword evidence="7 9" id="KW-0472">Membrane</keyword>
<keyword evidence="3" id="KW-1003">Cell membrane</keyword>
<comment type="similarity">
    <text evidence="8">Belongs to the binding-protein-dependent transport system permease family. LivHM subfamily.</text>
</comment>
<dbReference type="InterPro" id="IPR052157">
    <property type="entry name" value="BCAA_transport_permease"/>
</dbReference>
<feature type="transmembrane region" description="Helical" evidence="9">
    <location>
        <begin position="194"/>
        <end position="213"/>
    </location>
</feature>
<evidence type="ECO:0000256" key="9">
    <source>
        <dbReference type="SAM" id="Phobius"/>
    </source>
</evidence>
<dbReference type="OrthoDB" id="43815at2157"/>
<dbReference type="EMBL" id="CP003531">
    <property type="protein sequence ID" value="AFK51507.1"/>
    <property type="molecule type" value="Genomic_DNA"/>
</dbReference>
<proteinExistence type="inferred from homology"/>
<evidence type="ECO:0000256" key="2">
    <source>
        <dbReference type="ARBA" id="ARBA00022448"/>
    </source>
</evidence>
<evidence type="ECO:0000313" key="10">
    <source>
        <dbReference type="EMBL" id="AFK51507.1"/>
    </source>
</evidence>
<evidence type="ECO:0000256" key="1">
    <source>
        <dbReference type="ARBA" id="ARBA00004651"/>
    </source>
</evidence>
<keyword evidence="6 9" id="KW-1133">Transmembrane helix</keyword>
<evidence type="ECO:0000256" key="8">
    <source>
        <dbReference type="ARBA" id="ARBA00037998"/>
    </source>
</evidence>
<feature type="transmembrane region" description="Helical" evidence="9">
    <location>
        <begin position="20"/>
        <end position="41"/>
    </location>
</feature>
<dbReference type="PANTHER" id="PTHR11795">
    <property type="entry name" value="BRANCHED-CHAIN AMINO ACID TRANSPORT SYSTEM PERMEASE PROTEIN LIVH"/>
    <property type="match status" value="1"/>
</dbReference>
<feature type="transmembrane region" description="Helical" evidence="9">
    <location>
        <begin position="71"/>
        <end position="90"/>
    </location>
</feature>
<dbReference type="GO" id="GO:0022857">
    <property type="term" value="F:transmembrane transporter activity"/>
    <property type="evidence" value="ECO:0007669"/>
    <property type="project" value="InterPro"/>
</dbReference>
<evidence type="ECO:0000256" key="7">
    <source>
        <dbReference type="ARBA" id="ARBA00023136"/>
    </source>
</evidence>
<dbReference type="RefSeq" id="WP_014737757.1">
    <property type="nucleotide sequence ID" value="NC_017954.1"/>
</dbReference>
<dbReference type="GeneID" id="13013403"/>
<protein>
    <submittedName>
        <fullName evidence="10">Branched-chain amino acid ABC transporter, permease protein</fullName>
    </submittedName>
</protein>
<dbReference type="CDD" id="cd06582">
    <property type="entry name" value="TM_PBP1_LivH_like"/>
    <property type="match status" value="1"/>
</dbReference>
<accession>I3TFG9</accession>
<evidence type="ECO:0000256" key="4">
    <source>
        <dbReference type="ARBA" id="ARBA00022692"/>
    </source>
</evidence>
<evidence type="ECO:0000256" key="6">
    <source>
        <dbReference type="ARBA" id="ARBA00022989"/>
    </source>
</evidence>
<feature type="transmembrane region" description="Helical" evidence="9">
    <location>
        <begin position="270"/>
        <end position="288"/>
    </location>
</feature>
<keyword evidence="5" id="KW-0029">Amino-acid transport</keyword>
<feature type="transmembrane region" description="Helical" evidence="9">
    <location>
        <begin position="102"/>
        <end position="121"/>
    </location>
</feature>
<keyword evidence="2" id="KW-0813">Transport</keyword>
<dbReference type="Proteomes" id="UP000005270">
    <property type="component" value="Chromosome"/>
</dbReference>
<dbReference type="GO" id="GO:0005886">
    <property type="term" value="C:plasma membrane"/>
    <property type="evidence" value="ECO:0007669"/>
    <property type="project" value="UniProtKB-SubCell"/>
</dbReference>
<dbReference type="STRING" id="1184251.TCELL_1084"/>
<dbReference type="HOGENOM" id="CLU_039929_2_0_2"/>
<organism evidence="10 11">
    <name type="scientific">Thermogladius calderae (strain DSM 22663 / VKM B-2946 / 1633)</name>
    <dbReference type="NCBI Taxonomy" id="1184251"/>
    <lineage>
        <taxon>Archaea</taxon>
        <taxon>Thermoproteota</taxon>
        <taxon>Thermoprotei</taxon>
        <taxon>Desulfurococcales</taxon>
        <taxon>Desulfurococcaceae</taxon>
        <taxon>Thermogladius</taxon>
    </lineage>
</organism>
<dbReference type="InterPro" id="IPR001851">
    <property type="entry name" value="ABC_transp_permease"/>
</dbReference>
<feature type="transmembrane region" description="Helical" evidence="9">
    <location>
        <begin position="141"/>
        <end position="161"/>
    </location>
</feature>
<dbReference type="InParanoid" id="I3TFG9"/>
<evidence type="ECO:0000313" key="11">
    <source>
        <dbReference type="Proteomes" id="UP000005270"/>
    </source>
</evidence>
<gene>
    <name evidence="10" type="ordered locus">TCELL_1084</name>
</gene>
<name>I3TFG9_THEC1</name>
<sequence>MSVGGVLIAILQQVMDGVFLGLFYAIVASGLALIFGVMDIINFAHGDLVMISAYFVWLISTYLNIDPLLSMLLVLPVLFVLGLAIQKGLINPVLGKEPLIQIAVTVGLGFVLQNIALGYFKAEPRGYPNPVFSEGLSIGPFVIYESKVLSAAISVLVLFLLDQFLSRTKLGLAMRAVTDDRSSAMLMGINVGRVYMLTFAIGMVLVGIASGLWMEMGQVWPYLGTSFSLVSWVAVALAGLGSIRGLVVSAVIIGIAESMGSLISPSVKMAVVYLIFFFILWFKPRGFFAKR</sequence>
<reference evidence="10 11" key="1">
    <citation type="journal article" date="2012" name="J. Bacteriol.">
        <title>Complete genome sequence of the hyperthermophilic cellulolytic Crenarchaeon 'Thermogladius cellulolyticus' 1633.</title>
        <authorList>
            <person name="Mardanov A.V."/>
            <person name="Kochetkova T.V."/>
            <person name="Beletsky A.V."/>
            <person name="Bonch-Osmolovskaya E.A."/>
            <person name="Ravin N.V."/>
            <person name="Skryabin K.G."/>
        </authorList>
    </citation>
    <scope>NUCLEOTIDE SEQUENCE [LARGE SCALE GENOMIC DNA]</scope>
    <source>
        <strain evidence="11">DSM 22663 / VKM B-2946 / 1633</strain>
    </source>
</reference>